<protein>
    <submittedName>
        <fullName evidence="6">MFS transporter</fullName>
    </submittedName>
</protein>
<gene>
    <name evidence="6" type="ORF">JRV97_02135</name>
</gene>
<feature type="domain" description="Major facilitator superfamily (MFS) profile" evidence="5">
    <location>
        <begin position="8"/>
        <end position="404"/>
    </location>
</feature>
<feature type="transmembrane region" description="Helical" evidence="4">
    <location>
        <begin position="377"/>
        <end position="396"/>
    </location>
</feature>
<keyword evidence="3 4" id="KW-0472">Membrane</keyword>
<accession>A0ABY8PRV8</accession>
<evidence type="ECO:0000313" key="6">
    <source>
        <dbReference type="EMBL" id="WGS65377.1"/>
    </source>
</evidence>
<name>A0ABY8PRV8_9BACT</name>
<evidence type="ECO:0000256" key="1">
    <source>
        <dbReference type="ARBA" id="ARBA00022692"/>
    </source>
</evidence>
<dbReference type="InterPro" id="IPR036259">
    <property type="entry name" value="MFS_trans_sf"/>
</dbReference>
<evidence type="ECO:0000256" key="4">
    <source>
        <dbReference type="SAM" id="Phobius"/>
    </source>
</evidence>
<dbReference type="EMBL" id="CP069362">
    <property type="protein sequence ID" value="WGS65377.1"/>
    <property type="molecule type" value="Genomic_DNA"/>
</dbReference>
<feature type="transmembrane region" description="Helical" evidence="4">
    <location>
        <begin position="75"/>
        <end position="95"/>
    </location>
</feature>
<feature type="transmembrane region" description="Helical" evidence="4">
    <location>
        <begin position="248"/>
        <end position="267"/>
    </location>
</feature>
<dbReference type="SUPFAM" id="SSF103473">
    <property type="entry name" value="MFS general substrate transporter"/>
    <property type="match status" value="1"/>
</dbReference>
<feature type="transmembrane region" description="Helical" evidence="4">
    <location>
        <begin position="213"/>
        <end position="236"/>
    </location>
</feature>
<reference evidence="6 7" key="1">
    <citation type="submission" date="2021-02" db="EMBL/GenBank/DDBJ databases">
        <title>Characterization of Marinitoga sp. nov. str. BP5-C20A.</title>
        <authorList>
            <person name="Erauso G."/>
            <person name="Postec A."/>
        </authorList>
    </citation>
    <scope>NUCLEOTIDE SEQUENCE [LARGE SCALE GENOMIC DNA]</scope>
    <source>
        <strain evidence="6 7">BP5-C20A</strain>
    </source>
</reference>
<feature type="transmembrane region" description="Helical" evidence="4">
    <location>
        <begin position="171"/>
        <end position="192"/>
    </location>
</feature>
<organism evidence="6 7">
    <name type="scientific">Marinitoga aeolica</name>
    <dbReference type="NCBI Taxonomy" id="2809031"/>
    <lineage>
        <taxon>Bacteria</taxon>
        <taxon>Thermotogati</taxon>
        <taxon>Thermotogota</taxon>
        <taxon>Thermotogae</taxon>
        <taxon>Petrotogales</taxon>
        <taxon>Petrotogaceae</taxon>
        <taxon>Marinitoga</taxon>
    </lineage>
</organism>
<dbReference type="PROSITE" id="PS50850">
    <property type="entry name" value="MFS"/>
    <property type="match status" value="1"/>
</dbReference>
<dbReference type="InterPro" id="IPR011701">
    <property type="entry name" value="MFS"/>
</dbReference>
<dbReference type="InterPro" id="IPR052528">
    <property type="entry name" value="Sugar_transport-like"/>
</dbReference>
<dbReference type="Gene3D" id="1.20.1250.20">
    <property type="entry name" value="MFS general substrate transporter like domains"/>
    <property type="match status" value="2"/>
</dbReference>
<feature type="transmembrane region" description="Helical" evidence="4">
    <location>
        <begin position="142"/>
        <end position="159"/>
    </location>
</feature>
<feature type="transmembrane region" description="Helical" evidence="4">
    <location>
        <begin position="310"/>
        <end position="329"/>
    </location>
</feature>
<dbReference type="RefSeq" id="WP_280999778.1">
    <property type="nucleotide sequence ID" value="NZ_CP069362.1"/>
</dbReference>
<keyword evidence="2 4" id="KW-1133">Transmembrane helix</keyword>
<evidence type="ECO:0000256" key="2">
    <source>
        <dbReference type="ARBA" id="ARBA00022989"/>
    </source>
</evidence>
<feature type="transmembrane region" description="Helical" evidence="4">
    <location>
        <begin position="12"/>
        <end position="36"/>
    </location>
</feature>
<evidence type="ECO:0000256" key="3">
    <source>
        <dbReference type="ARBA" id="ARBA00023136"/>
    </source>
</evidence>
<proteinExistence type="predicted"/>
<keyword evidence="1 4" id="KW-0812">Transmembrane</keyword>
<dbReference type="InterPro" id="IPR020846">
    <property type="entry name" value="MFS_dom"/>
</dbReference>
<evidence type="ECO:0000259" key="5">
    <source>
        <dbReference type="PROSITE" id="PS50850"/>
    </source>
</evidence>
<feature type="transmembrane region" description="Helical" evidence="4">
    <location>
        <begin position="279"/>
        <end position="298"/>
    </location>
</feature>
<dbReference type="PANTHER" id="PTHR23526">
    <property type="entry name" value="INTEGRAL MEMBRANE TRANSPORT PROTEIN-RELATED"/>
    <property type="match status" value="1"/>
</dbReference>
<evidence type="ECO:0000313" key="7">
    <source>
        <dbReference type="Proteomes" id="UP001232493"/>
    </source>
</evidence>
<dbReference type="Proteomes" id="UP001232493">
    <property type="component" value="Chromosome"/>
</dbReference>
<feature type="transmembrane region" description="Helical" evidence="4">
    <location>
        <begin position="101"/>
        <end position="121"/>
    </location>
</feature>
<dbReference type="PANTHER" id="PTHR23526:SF2">
    <property type="entry name" value="MAJOR FACILITATOR SUPERFAMILY (MFS) PROFILE DOMAIN-CONTAINING PROTEIN"/>
    <property type="match status" value="1"/>
</dbReference>
<sequence>MEKLSTTLKLSIFEGMFFNAFFVATQTFIIISIALYFNANPFQISIVSSFPVFSQMFQIFTPFWYKLFKGRKNSLIVVAIIGRGALVLLPFAVLFDLNNSWIFVSIMIVYAFFGTFISNIWTSAMRELVPFEKRGKYFGLRNVFASAVGILATFLYAQFLDFPDKKMGILLVSSLAAMFSVITIILFVFHKIPEITEFVPKISLKKPFYDEKFQTFLIFVGIWTFAIELTRPYFSYFQLAILGVNTRFLGNISVVSGLITLGLYPFYGRLSDKYGNKNILMIGISLATIAPLLYFVMTDSNFRSLILLDGIFSAFAWSAINLTFFNLLLETVSEPAENYIGSYALVSGITAIIASNIGGFFGNILKDKTFYILGDKYHGIQFLILAGFLLRIYALLHLTSVEAYEKPIRYKSWLLSNPSLFKRREVHLPVYLKILKPRRRKMEARNVNRN</sequence>
<dbReference type="Pfam" id="PF07690">
    <property type="entry name" value="MFS_1"/>
    <property type="match status" value="1"/>
</dbReference>
<dbReference type="CDD" id="cd06174">
    <property type="entry name" value="MFS"/>
    <property type="match status" value="1"/>
</dbReference>
<feature type="transmembrane region" description="Helical" evidence="4">
    <location>
        <begin position="341"/>
        <end position="365"/>
    </location>
</feature>
<keyword evidence="7" id="KW-1185">Reference proteome</keyword>